<dbReference type="Pfam" id="PF13557">
    <property type="entry name" value="Phenol_MetA_deg"/>
    <property type="match status" value="1"/>
</dbReference>
<proteinExistence type="predicted"/>
<evidence type="ECO:0000313" key="3">
    <source>
        <dbReference type="Proteomes" id="UP001243844"/>
    </source>
</evidence>
<protein>
    <submittedName>
        <fullName evidence="2">Transporter</fullName>
    </submittedName>
</protein>
<comment type="caution">
    <text evidence="2">The sequence shown here is derived from an EMBL/GenBank/DDBJ whole genome shotgun (WGS) entry which is preliminary data.</text>
</comment>
<feature type="chain" id="PRO_5043970245" evidence="1">
    <location>
        <begin position="26"/>
        <end position="298"/>
    </location>
</feature>
<name>A0AAW8J3M5_9GAMM</name>
<feature type="signal peptide" evidence="1">
    <location>
        <begin position="1"/>
        <end position="25"/>
    </location>
</feature>
<reference evidence="2" key="1">
    <citation type="submission" date="2023-08" db="EMBL/GenBank/DDBJ databases">
        <title>Emergence of clinically-relevant ST2 carbapenem-resistant Acinetobacter baumannii strains in hospital sewages in Zhejiang, East of China.</title>
        <authorList>
            <person name="Kaichao C."/>
            <person name="Zhang R."/>
        </authorList>
    </citation>
    <scope>NUCLEOTIDE SEQUENCE</scope>
    <source>
        <strain evidence="2">M-RB-37</strain>
    </source>
</reference>
<sequence>MSNIILRLLPWIMLSSTCIANLAWATEGGGSNYSHGTENSFVGYMPAPGGYAMLYGSHERLDSLRDQQGDRIDLPFKVTADVLAPRAVWVTDQQLFGGQLAWHAVLPLVTVDAKIADQSQRDSGIGDIVVGTGLGYHYSPSVHYAFGLDVTLPTGAYDKNNLVNVGRNYWSIEPVFAVSYIQSKGLNADMKLMYDFNLKNKDTNYRSGQELHMDYSVGYAFGNGWQFGVGGYVYQQMTDDRVANTTLVGRKGQAMAIGPSISYHNARGFLMTLKLQKDYAVENRAAGNALKLKLSIPF</sequence>
<dbReference type="InterPro" id="IPR025737">
    <property type="entry name" value="FApF"/>
</dbReference>
<keyword evidence="1" id="KW-0732">Signal</keyword>
<organism evidence="2 3">
    <name type="scientific">Acinetobacter rudis</name>
    <dbReference type="NCBI Taxonomy" id="632955"/>
    <lineage>
        <taxon>Bacteria</taxon>
        <taxon>Pseudomonadati</taxon>
        <taxon>Pseudomonadota</taxon>
        <taxon>Gammaproteobacteria</taxon>
        <taxon>Moraxellales</taxon>
        <taxon>Moraxellaceae</taxon>
        <taxon>Acinetobacter</taxon>
    </lineage>
</organism>
<dbReference type="EMBL" id="JAVIDL010000003">
    <property type="protein sequence ID" value="MDQ8934606.1"/>
    <property type="molecule type" value="Genomic_DNA"/>
</dbReference>
<dbReference type="AlphaFoldDB" id="A0AAW8J3M5"/>
<dbReference type="Proteomes" id="UP001243844">
    <property type="component" value="Unassembled WGS sequence"/>
</dbReference>
<evidence type="ECO:0000256" key="1">
    <source>
        <dbReference type="SAM" id="SignalP"/>
    </source>
</evidence>
<accession>A0AAW8J3M5</accession>
<gene>
    <name evidence="2" type="ORF">RFH47_02480</name>
</gene>
<evidence type="ECO:0000313" key="2">
    <source>
        <dbReference type="EMBL" id="MDQ8934606.1"/>
    </source>
</evidence>
<dbReference type="RefSeq" id="WP_308980811.1">
    <property type="nucleotide sequence ID" value="NZ_JAVIDL010000003.1"/>
</dbReference>